<dbReference type="EMBL" id="KN556916">
    <property type="protein sequence ID" value="KHJ87832.1"/>
    <property type="molecule type" value="Genomic_DNA"/>
</dbReference>
<evidence type="ECO:0000256" key="1">
    <source>
        <dbReference type="SAM" id="MobiDB-lite"/>
    </source>
</evidence>
<feature type="compositionally biased region" description="Low complexity" evidence="1">
    <location>
        <begin position="131"/>
        <end position="167"/>
    </location>
</feature>
<dbReference type="PANTHER" id="PTHR34721:SF3">
    <property type="entry name" value="ACTIVIN_RECP DOMAIN-CONTAINING PROTEIN-RELATED"/>
    <property type="match status" value="1"/>
</dbReference>
<keyword evidence="4" id="KW-1185">Reference proteome</keyword>
<organism evidence="3 4">
    <name type="scientific">Oesophagostomum dentatum</name>
    <name type="common">Nodular worm</name>
    <dbReference type="NCBI Taxonomy" id="61180"/>
    <lineage>
        <taxon>Eukaryota</taxon>
        <taxon>Metazoa</taxon>
        <taxon>Ecdysozoa</taxon>
        <taxon>Nematoda</taxon>
        <taxon>Chromadorea</taxon>
        <taxon>Rhabditida</taxon>
        <taxon>Rhabditina</taxon>
        <taxon>Rhabditomorpha</taxon>
        <taxon>Strongyloidea</taxon>
        <taxon>Strongylidae</taxon>
        <taxon>Oesophagostomum</taxon>
    </lineage>
</organism>
<feature type="signal peptide" evidence="2">
    <location>
        <begin position="1"/>
        <end position="19"/>
    </location>
</feature>
<accession>A0A0B1SWC8</accession>
<dbReference type="Proteomes" id="UP000053660">
    <property type="component" value="Unassembled WGS sequence"/>
</dbReference>
<evidence type="ECO:0000313" key="3">
    <source>
        <dbReference type="EMBL" id="KHJ87832.1"/>
    </source>
</evidence>
<sequence>METLKFLLLLAVLSHPLGALKCLNGTFDEVDKIKFDKNDNNTKQECEDGVTFCFMKYVKGKDNVPTSIEYGCDGKDNNTLCTASKCTPTTSTTDTTDILEEVCCCNEDFCMMKPTVKRPELQLPQTGAGHEPQPGAGQEPQPGATGEGQPAVVGQQAEAQAEPAAGQSSETTKMAFAPGLTVAATVALMKLLHAILSDIW</sequence>
<proteinExistence type="predicted"/>
<gene>
    <name evidence="3" type="ORF">OESDEN_12385</name>
</gene>
<evidence type="ECO:0008006" key="5">
    <source>
        <dbReference type="Google" id="ProtNLM"/>
    </source>
</evidence>
<dbReference type="AlphaFoldDB" id="A0A0B1SWC8"/>
<feature type="region of interest" description="Disordered" evidence="1">
    <location>
        <begin position="123"/>
        <end position="170"/>
    </location>
</feature>
<name>A0A0B1SWC8_OESDE</name>
<dbReference type="Gene3D" id="2.10.60.10">
    <property type="entry name" value="CD59"/>
    <property type="match status" value="1"/>
</dbReference>
<dbReference type="PANTHER" id="PTHR34721">
    <property type="entry name" value="PROTEIN CBG09734"/>
    <property type="match status" value="1"/>
</dbReference>
<reference evidence="3 4" key="1">
    <citation type="submission" date="2014-03" db="EMBL/GenBank/DDBJ databases">
        <title>Draft genome of the hookworm Oesophagostomum dentatum.</title>
        <authorList>
            <person name="Mitreva M."/>
        </authorList>
    </citation>
    <scope>NUCLEOTIDE SEQUENCE [LARGE SCALE GENOMIC DNA]</scope>
    <source>
        <strain evidence="3 4">OD-Hann</strain>
    </source>
</reference>
<protein>
    <recommendedName>
        <fullName evidence="5">Activin types I and II receptor domain protein</fullName>
    </recommendedName>
</protein>
<evidence type="ECO:0000256" key="2">
    <source>
        <dbReference type="SAM" id="SignalP"/>
    </source>
</evidence>
<dbReference type="InterPro" id="IPR045860">
    <property type="entry name" value="Snake_toxin-like_sf"/>
</dbReference>
<keyword evidence="2" id="KW-0732">Signal</keyword>
<evidence type="ECO:0000313" key="4">
    <source>
        <dbReference type="Proteomes" id="UP000053660"/>
    </source>
</evidence>
<feature type="chain" id="PRO_5002065081" description="Activin types I and II receptor domain protein" evidence="2">
    <location>
        <begin position="20"/>
        <end position="200"/>
    </location>
</feature>